<keyword evidence="3" id="KW-1185">Reference proteome</keyword>
<proteinExistence type="predicted"/>
<feature type="compositionally biased region" description="Basic and acidic residues" evidence="1">
    <location>
        <begin position="80"/>
        <end position="96"/>
    </location>
</feature>
<name>A0ABD3SNN2_9LAMI</name>
<dbReference type="Proteomes" id="UP001634393">
    <property type="component" value="Unassembled WGS sequence"/>
</dbReference>
<evidence type="ECO:0000256" key="1">
    <source>
        <dbReference type="SAM" id="MobiDB-lite"/>
    </source>
</evidence>
<gene>
    <name evidence="2" type="ORF">ACJIZ3_022231</name>
</gene>
<comment type="caution">
    <text evidence="2">The sequence shown here is derived from an EMBL/GenBank/DDBJ whole genome shotgun (WGS) entry which is preliminary data.</text>
</comment>
<evidence type="ECO:0000313" key="2">
    <source>
        <dbReference type="EMBL" id="KAL3826202.1"/>
    </source>
</evidence>
<dbReference type="AlphaFoldDB" id="A0ABD3SNN2"/>
<reference evidence="2 3" key="1">
    <citation type="submission" date="2024-12" db="EMBL/GenBank/DDBJ databases">
        <title>The unique morphological basis and parallel evolutionary history of personate flowers in Penstemon.</title>
        <authorList>
            <person name="Depatie T.H."/>
            <person name="Wessinger C.A."/>
        </authorList>
    </citation>
    <scope>NUCLEOTIDE SEQUENCE [LARGE SCALE GENOMIC DNA]</scope>
    <source>
        <strain evidence="2">WTNN_2</strain>
        <tissue evidence="2">Leaf</tissue>
    </source>
</reference>
<sequence length="321" mass="36582">MCDCILPPLYSFRIHKLGFTTYSKPPKLENGIILQSKSKRSSITLHSTRNQDAIPFPSGDHEYENLEYVLMEKEKSAEFQLGGDRRSKNDEQRTDKPAWFSGNDESPPGNESVKGLDTKFNELEKQSDQEAVAVQVISIRSAFSLGFVSQLWVNTSSWIVVVVEVRPNLLSGDFERFLLKAISQVGDVILVEDENVIENDFKFAGLESLVGYTVVTPSRRTMGKVSTYALFVEDVLEILSDTIVVHEVAALHIQRLTKGFWDGQIIGNSIKEFEQQLDPSGQQVHADYRERRHKNLSSRKPGPKIRKRKVRDDWELPMDYF</sequence>
<accession>A0ABD3SNN2</accession>
<dbReference type="EMBL" id="JBJXBP010000006">
    <property type="protein sequence ID" value="KAL3826202.1"/>
    <property type="molecule type" value="Genomic_DNA"/>
</dbReference>
<organism evidence="2 3">
    <name type="scientific">Penstemon smallii</name>
    <dbReference type="NCBI Taxonomy" id="265156"/>
    <lineage>
        <taxon>Eukaryota</taxon>
        <taxon>Viridiplantae</taxon>
        <taxon>Streptophyta</taxon>
        <taxon>Embryophyta</taxon>
        <taxon>Tracheophyta</taxon>
        <taxon>Spermatophyta</taxon>
        <taxon>Magnoliopsida</taxon>
        <taxon>eudicotyledons</taxon>
        <taxon>Gunneridae</taxon>
        <taxon>Pentapetalae</taxon>
        <taxon>asterids</taxon>
        <taxon>lamiids</taxon>
        <taxon>Lamiales</taxon>
        <taxon>Plantaginaceae</taxon>
        <taxon>Cheloneae</taxon>
        <taxon>Penstemon</taxon>
    </lineage>
</organism>
<evidence type="ECO:0000313" key="3">
    <source>
        <dbReference type="Proteomes" id="UP001634393"/>
    </source>
</evidence>
<protein>
    <submittedName>
        <fullName evidence="2">Uncharacterized protein</fullName>
    </submittedName>
</protein>
<dbReference type="PANTHER" id="PTHR36740:SF1">
    <property type="entry name" value="PRC-BARREL DOMAIN-CONTAINING PROTEIN"/>
    <property type="match status" value="1"/>
</dbReference>
<dbReference type="PANTHER" id="PTHR36740">
    <property type="entry name" value="PRC DOMAIN-CONTAINING PROTEIN"/>
    <property type="match status" value="1"/>
</dbReference>
<feature type="region of interest" description="Disordered" evidence="1">
    <location>
        <begin position="80"/>
        <end position="114"/>
    </location>
</feature>